<evidence type="ECO:0000256" key="1">
    <source>
        <dbReference type="SAM" id="Phobius"/>
    </source>
</evidence>
<proteinExistence type="evidence at transcript level"/>
<keyword evidence="1" id="KW-0472">Membrane</keyword>
<sequence length="95" mass="10493">MLCIYVCGVCLCVCFSVCMCVHVLCVYVHVCTYAHIWTTALHLRCLLPKSFSTLLFKAGFGIDTCVIPSFSMGMLVVFMASMLPTEPPPSPWVAH</sequence>
<reference evidence="2" key="1">
    <citation type="journal article" date="2004" name="Genome Res.">
        <title>The status, quality, and expansion of the NIH full-length cDNA project: the Mammalian Gene Collection (MGC).</title>
        <authorList>
            <consortium name="The MGC Project Team"/>
            <person name="Gerhard D.S."/>
            <person name="Wagner L."/>
            <person name="Feingold E.A."/>
            <person name="Shenmen C.M."/>
            <person name="Grouse L.H."/>
            <person name="Schuler G."/>
            <person name="Klein S.L."/>
            <person name="Old S."/>
            <person name="Rasooly R."/>
            <person name="Good P."/>
            <person name="Guyer M."/>
            <person name="Peck A.M."/>
            <person name="Derge J.G."/>
            <person name="Lipman D."/>
            <person name="Collins F.S."/>
            <person name="Jang W."/>
            <person name="Sherry S."/>
            <person name="Feolo M."/>
            <person name="Misquitta L."/>
            <person name="Lee E."/>
            <person name="Rotmistrovsky K."/>
            <person name="Greenhut S.F."/>
            <person name="Schaefer C.F."/>
            <person name="Buetow K."/>
            <person name="Bonner T.I."/>
            <person name="Haussler D."/>
            <person name="Kent J."/>
            <person name="Kiekhaus M."/>
            <person name="Furey T."/>
            <person name="Brent M."/>
            <person name="Prange C."/>
            <person name="Schreiber K."/>
            <person name="Shapiro N."/>
            <person name="Bhat N.K."/>
            <person name="Hopkins R.F."/>
            <person name="Hsie F."/>
            <person name="Driscoll T."/>
            <person name="Soares M.B."/>
            <person name="Casavant T.L."/>
            <person name="Scheetz T.E."/>
            <person name="Brown-stein M.J."/>
            <person name="Usdin T.B."/>
            <person name="Toshiyuki S."/>
            <person name="Carninci P."/>
            <person name="Piao Y."/>
            <person name="Dudekula D.B."/>
            <person name="Ko M.S."/>
            <person name="Kawakami K."/>
            <person name="Suzuki Y."/>
            <person name="Sugano S."/>
            <person name="Gruber C.E."/>
            <person name="Smith M.R."/>
            <person name="Simmons B."/>
            <person name="Moore T."/>
            <person name="Waterman R."/>
            <person name="Johnson S.L."/>
            <person name="Ruan Y."/>
            <person name="Wei C.L."/>
            <person name="Mathavan S."/>
            <person name="Gunaratne P.H."/>
            <person name="Wu J."/>
            <person name="Garcia A.M."/>
            <person name="Hulyk S.W."/>
            <person name="Fuh E."/>
            <person name="Yuan Y."/>
            <person name="Sneed A."/>
            <person name="Kowis C."/>
            <person name="Hodgson A."/>
            <person name="Muzny D.M."/>
            <person name="McPherson J."/>
            <person name="Gibbs R.A."/>
            <person name="Fahey J."/>
            <person name="Helton E."/>
            <person name="Ketteman M."/>
            <person name="Madan A."/>
            <person name="Rodrigues S."/>
            <person name="Sanchez A."/>
            <person name="Whiting M."/>
            <person name="Madari A."/>
            <person name="Young A.C."/>
            <person name="Wetherby K.D."/>
            <person name="Granite S.J."/>
            <person name="Kwong P.N."/>
            <person name="Brinkley C.P."/>
            <person name="Pearson R.L."/>
            <person name="Bouffard G.G."/>
            <person name="Blakesly R.W."/>
            <person name="Green E.D."/>
            <person name="Dickson M.C."/>
            <person name="Rodriguez A.C."/>
            <person name="Grimwood J."/>
            <person name="Schmutz J."/>
            <person name="Myers R.M."/>
            <person name="Butterfield Y.S."/>
            <person name="Griffith M."/>
            <person name="Griffith O.L."/>
            <person name="Krzywinski M.I."/>
            <person name="Liao N."/>
            <person name="Morin R."/>
            <person name="Morrin R."/>
            <person name="Palmquist D."/>
            <person name="Petrescu A.S."/>
            <person name="Skalska U."/>
            <person name="Smailus D.E."/>
            <person name="Stott J.M."/>
            <person name="Schnerch A."/>
            <person name="Schein J.E."/>
            <person name="Jones S.J."/>
            <person name="Holt R.A."/>
            <person name="Baross A."/>
            <person name="Marra M.A."/>
            <person name="Clifton S."/>
            <person name="Makowski K.A."/>
            <person name="Bosak S."/>
            <person name="Malek J."/>
        </authorList>
    </citation>
    <scope>NUCLEOTIDE SEQUENCE [LARGE SCALE MRNA]</scope>
    <source>
        <tissue evidence="2">PCR rescued clones</tissue>
    </source>
</reference>
<keyword evidence="1" id="KW-0812">Transmembrane</keyword>
<gene>
    <name evidence="2 4" type="primary">Phxr4</name>
</gene>
<dbReference type="EMBL" id="BC127147">
    <property type="protein sequence ID" value="AAI27148.1"/>
    <property type="molecule type" value="mRNA"/>
</dbReference>
<evidence type="ECO:0000313" key="4">
    <source>
        <dbReference type="MGI" id="MGI:104522"/>
    </source>
</evidence>
<dbReference type="AGR" id="MGI:104522"/>
<keyword evidence="1" id="KW-1133">Transmembrane helix</keyword>
<feature type="transmembrane region" description="Helical" evidence="1">
    <location>
        <begin position="59"/>
        <end position="83"/>
    </location>
</feature>
<dbReference type="AlphaFoldDB" id="Q3KNH0"/>
<organism evidence="2">
    <name type="scientific">Mus musculus</name>
    <name type="common">Mouse</name>
    <dbReference type="NCBI Taxonomy" id="10090"/>
    <lineage>
        <taxon>Eukaryota</taxon>
        <taxon>Metazoa</taxon>
        <taxon>Chordata</taxon>
        <taxon>Craniata</taxon>
        <taxon>Vertebrata</taxon>
        <taxon>Euteleostomi</taxon>
        <taxon>Mammalia</taxon>
        <taxon>Eutheria</taxon>
        <taxon>Euarchontoglires</taxon>
        <taxon>Glires</taxon>
        <taxon>Rodentia</taxon>
        <taxon>Myomorpha</taxon>
        <taxon>Muroidea</taxon>
        <taxon>Muridae</taxon>
        <taxon>Murinae</taxon>
        <taxon>Mus</taxon>
        <taxon>Mus</taxon>
    </lineage>
</organism>
<dbReference type="HOGENOM" id="CLU_2372221_0_0_1"/>
<dbReference type="EMBL" id="BC107289">
    <property type="protein sequence ID" value="AAI07290.1"/>
    <property type="molecule type" value="mRNA"/>
</dbReference>
<dbReference type="EMBL" id="BC107288">
    <property type="protein sequence ID" value="AAI07289.1"/>
    <property type="molecule type" value="mRNA"/>
</dbReference>
<dbReference type="MGI" id="MGI:104522">
    <property type="gene designation" value="Phxr4"/>
</dbReference>
<name>Q3KNH0_MOUSE</name>
<accession>Q3KNH0</accession>
<protein>
    <submittedName>
        <fullName evidence="2">Per-hexamer repeat gene 4</fullName>
    </submittedName>
    <submittedName>
        <fullName evidence="3">Phxr4 protein</fullName>
    </submittedName>
</protein>
<evidence type="ECO:0000313" key="3">
    <source>
        <dbReference type="EMBL" id="AAI27148.1"/>
    </source>
</evidence>
<evidence type="ECO:0000313" key="2">
    <source>
        <dbReference type="EMBL" id="AAI07290.1"/>
    </source>
</evidence>